<name>A0A7S1W461_NEODS</name>
<feature type="region of interest" description="Disordered" evidence="1">
    <location>
        <begin position="140"/>
        <end position="162"/>
    </location>
</feature>
<protein>
    <submittedName>
        <fullName evidence="3">Uncharacterized protein</fullName>
    </submittedName>
</protein>
<proteinExistence type="predicted"/>
<feature type="transmembrane region" description="Helical" evidence="2">
    <location>
        <begin position="114"/>
        <end position="136"/>
    </location>
</feature>
<reference evidence="3" key="1">
    <citation type="submission" date="2021-01" db="EMBL/GenBank/DDBJ databases">
        <authorList>
            <person name="Corre E."/>
            <person name="Pelletier E."/>
            <person name="Niang G."/>
            <person name="Scheremetjew M."/>
            <person name="Finn R."/>
            <person name="Kale V."/>
            <person name="Holt S."/>
            <person name="Cochrane G."/>
            <person name="Meng A."/>
            <person name="Brown T."/>
            <person name="Cohen L."/>
        </authorList>
    </citation>
    <scope>NUCLEOTIDE SEQUENCE</scope>
    <source>
        <strain evidence="3">CCAP 1951/1</strain>
    </source>
</reference>
<evidence type="ECO:0000313" key="3">
    <source>
        <dbReference type="EMBL" id="CAD9147409.1"/>
    </source>
</evidence>
<gene>
    <name evidence="3" type="ORF">NDES1114_LOCUS30966</name>
</gene>
<organism evidence="3">
    <name type="scientific">Neobodo designis</name>
    <name type="common">Flagellated protozoan</name>
    <name type="synonym">Bodo designis</name>
    <dbReference type="NCBI Taxonomy" id="312471"/>
    <lineage>
        <taxon>Eukaryota</taxon>
        <taxon>Discoba</taxon>
        <taxon>Euglenozoa</taxon>
        <taxon>Kinetoplastea</taxon>
        <taxon>Metakinetoplastina</taxon>
        <taxon>Neobodonida</taxon>
        <taxon>Neobodo</taxon>
    </lineage>
</organism>
<dbReference type="EMBL" id="HBGF01046293">
    <property type="protein sequence ID" value="CAD9147409.1"/>
    <property type="molecule type" value="Transcribed_RNA"/>
</dbReference>
<keyword evidence="2" id="KW-1133">Transmembrane helix</keyword>
<keyword evidence="2" id="KW-0812">Transmembrane</keyword>
<sequence length="162" mass="17757">MPDGKRRFRWRWWRKEENPREPTADGAARAGPVSTGEMLTKTMEVQQESILVIAEMERDLGVADEQAIAAAERLARSREVMNRAESEAVQAAPAQQQVEAQTESMARKVYRDKCCMVLTSIVVLLLIAVIIVEFGVETDDGPSAVPAPGNTSAPTNSTNSTI</sequence>
<dbReference type="AlphaFoldDB" id="A0A7S1W461"/>
<evidence type="ECO:0000256" key="1">
    <source>
        <dbReference type="SAM" id="MobiDB-lite"/>
    </source>
</evidence>
<keyword evidence="2" id="KW-0472">Membrane</keyword>
<evidence type="ECO:0000256" key="2">
    <source>
        <dbReference type="SAM" id="Phobius"/>
    </source>
</evidence>
<feature type="compositionally biased region" description="Low complexity" evidence="1">
    <location>
        <begin position="150"/>
        <end position="162"/>
    </location>
</feature>
<accession>A0A7S1W461</accession>